<keyword evidence="1" id="KW-0472">Membrane</keyword>
<gene>
    <name evidence="3" type="ORF">FIBSPDRAFT_177503</name>
</gene>
<proteinExistence type="predicted"/>
<reference evidence="3 4" key="1">
    <citation type="journal article" date="2016" name="Mol. Biol. Evol.">
        <title>Comparative Genomics of Early-Diverging Mushroom-Forming Fungi Provides Insights into the Origins of Lignocellulose Decay Capabilities.</title>
        <authorList>
            <person name="Nagy L.G."/>
            <person name="Riley R."/>
            <person name="Tritt A."/>
            <person name="Adam C."/>
            <person name="Daum C."/>
            <person name="Floudas D."/>
            <person name="Sun H."/>
            <person name="Yadav J.S."/>
            <person name="Pangilinan J."/>
            <person name="Larsson K.H."/>
            <person name="Matsuura K."/>
            <person name="Barry K."/>
            <person name="Labutti K."/>
            <person name="Kuo R."/>
            <person name="Ohm R.A."/>
            <person name="Bhattacharya S.S."/>
            <person name="Shirouzu T."/>
            <person name="Yoshinaga Y."/>
            <person name="Martin F.M."/>
            <person name="Grigoriev I.V."/>
            <person name="Hibbett D.S."/>
        </authorList>
    </citation>
    <scope>NUCLEOTIDE SEQUENCE [LARGE SCALE GENOMIC DNA]</scope>
    <source>
        <strain evidence="3 4">CBS 109695</strain>
    </source>
</reference>
<evidence type="ECO:0000256" key="1">
    <source>
        <dbReference type="SAM" id="Phobius"/>
    </source>
</evidence>
<evidence type="ECO:0000259" key="2">
    <source>
        <dbReference type="Pfam" id="PF20151"/>
    </source>
</evidence>
<protein>
    <recommendedName>
        <fullName evidence="2">DUF6533 domain-containing protein</fullName>
    </recommendedName>
</protein>
<dbReference type="OrthoDB" id="3354157at2759"/>
<dbReference type="EMBL" id="KV417497">
    <property type="protein sequence ID" value="KZP29656.1"/>
    <property type="molecule type" value="Genomic_DNA"/>
</dbReference>
<dbReference type="AlphaFoldDB" id="A0A166SNL7"/>
<feature type="transmembrane region" description="Helical" evidence="1">
    <location>
        <begin position="12"/>
        <end position="34"/>
    </location>
</feature>
<feature type="domain" description="DUF6533" evidence="2">
    <location>
        <begin position="23"/>
        <end position="68"/>
    </location>
</feature>
<name>A0A166SNL7_9AGAM</name>
<keyword evidence="4" id="KW-1185">Reference proteome</keyword>
<dbReference type="Pfam" id="PF20151">
    <property type="entry name" value="DUF6533"/>
    <property type="match status" value="1"/>
</dbReference>
<sequence>MSQMSPSDRQAAVDVSGIWITRYVGFSAFAILIWDHIITFPDEVKYIWKRPKKPVIYLFFINRYLIPLSFVVNLVAYTLQSWDQRLRELCAIRRSHNRFGHRDCGLNDAHQNIRVV</sequence>
<keyword evidence="1" id="KW-0812">Transmembrane</keyword>
<feature type="transmembrane region" description="Helical" evidence="1">
    <location>
        <begin position="54"/>
        <end position="79"/>
    </location>
</feature>
<dbReference type="Proteomes" id="UP000076532">
    <property type="component" value="Unassembled WGS sequence"/>
</dbReference>
<dbReference type="InterPro" id="IPR045340">
    <property type="entry name" value="DUF6533"/>
</dbReference>
<accession>A0A166SNL7</accession>
<evidence type="ECO:0000313" key="3">
    <source>
        <dbReference type="EMBL" id="KZP29656.1"/>
    </source>
</evidence>
<evidence type="ECO:0000313" key="4">
    <source>
        <dbReference type="Proteomes" id="UP000076532"/>
    </source>
</evidence>
<organism evidence="3 4">
    <name type="scientific">Athelia psychrophila</name>
    <dbReference type="NCBI Taxonomy" id="1759441"/>
    <lineage>
        <taxon>Eukaryota</taxon>
        <taxon>Fungi</taxon>
        <taxon>Dikarya</taxon>
        <taxon>Basidiomycota</taxon>
        <taxon>Agaricomycotina</taxon>
        <taxon>Agaricomycetes</taxon>
        <taxon>Agaricomycetidae</taxon>
        <taxon>Atheliales</taxon>
        <taxon>Atheliaceae</taxon>
        <taxon>Athelia</taxon>
    </lineage>
</organism>
<keyword evidence="1" id="KW-1133">Transmembrane helix</keyword>